<feature type="transmembrane region" description="Helical" evidence="2">
    <location>
        <begin position="47"/>
        <end position="67"/>
    </location>
</feature>
<evidence type="ECO:0000256" key="1">
    <source>
        <dbReference type="SAM" id="MobiDB-lite"/>
    </source>
</evidence>
<keyword evidence="2" id="KW-0812">Transmembrane</keyword>
<feature type="transmembrane region" description="Helical" evidence="2">
    <location>
        <begin position="73"/>
        <end position="91"/>
    </location>
</feature>
<evidence type="ECO:0000256" key="2">
    <source>
        <dbReference type="SAM" id="Phobius"/>
    </source>
</evidence>
<reference evidence="3 4" key="1">
    <citation type="submission" date="2024-10" db="EMBL/GenBank/DDBJ databases">
        <title>The Natural Products Discovery Center: Release of the First 8490 Sequenced Strains for Exploring Actinobacteria Biosynthetic Diversity.</title>
        <authorList>
            <person name="Kalkreuter E."/>
            <person name="Kautsar S.A."/>
            <person name="Yang D."/>
            <person name="Bader C.D."/>
            <person name="Teijaro C.N."/>
            <person name="Fluegel L."/>
            <person name="Davis C.M."/>
            <person name="Simpson J.R."/>
            <person name="Lauterbach L."/>
            <person name="Steele A.D."/>
            <person name="Gui C."/>
            <person name="Meng S."/>
            <person name="Li G."/>
            <person name="Viehrig K."/>
            <person name="Ye F."/>
            <person name="Su P."/>
            <person name="Kiefer A.F."/>
            <person name="Nichols A."/>
            <person name="Cepeda A.J."/>
            <person name="Yan W."/>
            <person name="Fan B."/>
            <person name="Jiang Y."/>
            <person name="Adhikari A."/>
            <person name="Zheng C.-J."/>
            <person name="Schuster L."/>
            <person name="Cowan T.M."/>
            <person name="Smanski M.J."/>
            <person name="Chevrette M.G."/>
            <person name="De Carvalho L.P.S."/>
            <person name="Shen B."/>
        </authorList>
    </citation>
    <scope>NUCLEOTIDE SEQUENCE [LARGE SCALE GENOMIC DNA]</scope>
    <source>
        <strain evidence="3 4">NPDC018013</strain>
    </source>
</reference>
<evidence type="ECO:0000313" key="4">
    <source>
        <dbReference type="Proteomes" id="UP001610990"/>
    </source>
</evidence>
<name>A0ABW7RCB1_9ACTN</name>
<evidence type="ECO:0008006" key="5">
    <source>
        <dbReference type="Google" id="ProtNLM"/>
    </source>
</evidence>
<comment type="caution">
    <text evidence="3">The sequence shown here is derived from an EMBL/GenBank/DDBJ whole genome shotgun (WGS) entry which is preliminary data.</text>
</comment>
<gene>
    <name evidence="3" type="ORF">ACH4GP_14975</name>
</gene>
<proteinExistence type="predicted"/>
<dbReference type="EMBL" id="JBIRGH010000008">
    <property type="protein sequence ID" value="MFH8585697.1"/>
    <property type="molecule type" value="Genomic_DNA"/>
</dbReference>
<protein>
    <recommendedName>
        <fullName evidence="5">Integral membrane protein</fullName>
    </recommendedName>
</protein>
<keyword evidence="4" id="KW-1185">Reference proteome</keyword>
<feature type="region of interest" description="Disordered" evidence="1">
    <location>
        <begin position="1"/>
        <end position="23"/>
    </location>
</feature>
<keyword evidence="2" id="KW-1133">Transmembrane helix</keyword>
<dbReference type="RefSeq" id="WP_397672707.1">
    <property type="nucleotide sequence ID" value="NZ_JBIRFW010000010.1"/>
</dbReference>
<accession>A0ABW7RCB1</accession>
<organism evidence="3 4">
    <name type="scientific">Streptomyces celluloflavus</name>
    <dbReference type="NCBI Taxonomy" id="58344"/>
    <lineage>
        <taxon>Bacteria</taxon>
        <taxon>Bacillati</taxon>
        <taxon>Actinomycetota</taxon>
        <taxon>Actinomycetes</taxon>
        <taxon>Kitasatosporales</taxon>
        <taxon>Streptomycetaceae</taxon>
        <taxon>Streptomyces</taxon>
    </lineage>
</organism>
<dbReference type="Proteomes" id="UP001610990">
    <property type="component" value="Unassembled WGS sequence"/>
</dbReference>
<sequence length="168" mass="17131">MSAQDSTPAAPSSPAASPDDPDAAASALRDAEAAWSRAQLQAQLVPAWYGPSAAALLTAYSVGMGLAHAEGTAGLWTWAGLPVILLGLGLARLRKRSTGVLVGRSGARKRAVALAVLAAFLLVAGVCRLLGLGGPATVAVTGTALGLGVWVHAVQQNRTVERKLREYV</sequence>
<evidence type="ECO:0000313" key="3">
    <source>
        <dbReference type="EMBL" id="MFH8585697.1"/>
    </source>
</evidence>
<feature type="transmembrane region" description="Helical" evidence="2">
    <location>
        <begin position="111"/>
        <end position="131"/>
    </location>
</feature>
<feature type="transmembrane region" description="Helical" evidence="2">
    <location>
        <begin position="137"/>
        <end position="155"/>
    </location>
</feature>
<keyword evidence="2" id="KW-0472">Membrane</keyword>